<reference evidence="2 3" key="1">
    <citation type="submission" date="2018-04" db="EMBL/GenBank/DDBJ databases">
        <title>The genome sequence of Caulobacter sp. 736.</title>
        <authorList>
            <person name="Gao J."/>
            <person name="Sun J."/>
        </authorList>
    </citation>
    <scope>NUCLEOTIDE SEQUENCE [LARGE SCALE GENOMIC DNA]</scope>
    <source>
        <strain evidence="2 3">736</strain>
    </source>
</reference>
<evidence type="ECO:0000313" key="3">
    <source>
        <dbReference type="Proteomes" id="UP000244913"/>
    </source>
</evidence>
<dbReference type="InterPro" id="IPR036812">
    <property type="entry name" value="NAD(P)_OxRdtase_dom_sf"/>
</dbReference>
<evidence type="ECO:0000313" key="2">
    <source>
        <dbReference type="EMBL" id="PVM82324.1"/>
    </source>
</evidence>
<dbReference type="Pfam" id="PF00248">
    <property type="entry name" value="Aldo_ket_red"/>
    <property type="match status" value="1"/>
</dbReference>
<dbReference type="Gene3D" id="3.20.20.100">
    <property type="entry name" value="NADP-dependent oxidoreductase domain"/>
    <property type="match status" value="1"/>
</dbReference>
<gene>
    <name evidence="2" type="ORF">DDF65_12170</name>
</gene>
<accession>A0A2T9JF49</accession>
<dbReference type="SUPFAM" id="SSF51430">
    <property type="entry name" value="NAD(P)-linked oxidoreductase"/>
    <property type="match status" value="1"/>
</dbReference>
<sequence>METRMDVAQERSQALARLPRLGFGGAAVGNLYAAVSDVDARAVIDAALAAGIRYFDTAPHYGFGLSETRHGQALSGREVMISTKVGRILEPIASPARERHGFVDAAPLEPVFDYSYDGVMRSFEASLRRLQRDRVDILLAHDLGRLTHGEAHPGHMRAFLDGGYKAMRELKDAGLVGAIGLGVNEQAVCDEALDHADLDVFLLAGRYTLLEQTALDGFLPRCERRGVKIIVGGPFNSGALVETPGGGPIHYNYAPADAGIVARVERLRAVCAAHGAPLAAAALQFPLAHPAAACVIPGMASPAQVADAVAWTQTPVPEALWSDLRAEGLLHPAAPTPVARAAA</sequence>
<dbReference type="EMBL" id="QDKP01000037">
    <property type="protein sequence ID" value="PVM82324.1"/>
    <property type="molecule type" value="Genomic_DNA"/>
</dbReference>
<feature type="domain" description="NADP-dependent oxidoreductase" evidence="1">
    <location>
        <begin position="20"/>
        <end position="321"/>
    </location>
</feature>
<dbReference type="GO" id="GO:0016491">
    <property type="term" value="F:oxidoreductase activity"/>
    <property type="evidence" value="ECO:0007669"/>
    <property type="project" value="InterPro"/>
</dbReference>
<dbReference type="GO" id="GO:0005829">
    <property type="term" value="C:cytosol"/>
    <property type="evidence" value="ECO:0007669"/>
    <property type="project" value="TreeGrafter"/>
</dbReference>
<dbReference type="AlphaFoldDB" id="A0A2T9JF49"/>
<comment type="caution">
    <text evidence="2">The sequence shown here is derived from an EMBL/GenBank/DDBJ whole genome shotgun (WGS) entry which is preliminary data.</text>
</comment>
<evidence type="ECO:0000259" key="1">
    <source>
        <dbReference type="Pfam" id="PF00248"/>
    </source>
</evidence>
<dbReference type="Proteomes" id="UP000244913">
    <property type="component" value="Unassembled WGS sequence"/>
</dbReference>
<protein>
    <submittedName>
        <fullName evidence="2">Pyridoxal 4-dehydrogenase</fullName>
    </submittedName>
</protein>
<dbReference type="InterPro" id="IPR020471">
    <property type="entry name" value="AKR"/>
</dbReference>
<name>A0A2T9JF49_9CAUL</name>
<keyword evidence="3" id="KW-1185">Reference proteome</keyword>
<dbReference type="InterPro" id="IPR023210">
    <property type="entry name" value="NADP_OxRdtase_dom"/>
</dbReference>
<organism evidence="2 3">
    <name type="scientific">Caulobacter radicis</name>
    <dbReference type="NCBI Taxonomy" id="2172650"/>
    <lineage>
        <taxon>Bacteria</taxon>
        <taxon>Pseudomonadati</taxon>
        <taxon>Pseudomonadota</taxon>
        <taxon>Alphaproteobacteria</taxon>
        <taxon>Caulobacterales</taxon>
        <taxon>Caulobacteraceae</taxon>
        <taxon>Caulobacter</taxon>
    </lineage>
</organism>
<dbReference type="PANTHER" id="PTHR42686:SF1">
    <property type="entry name" value="GH17980P-RELATED"/>
    <property type="match status" value="1"/>
</dbReference>
<dbReference type="PANTHER" id="PTHR42686">
    <property type="entry name" value="GH17980P-RELATED"/>
    <property type="match status" value="1"/>
</dbReference>
<proteinExistence type="predicted"/>